<evidence type="ECO:0000313" key="2">
    <source>
        <dbReference type="EMBL" id="SDP45276.1"/>
    </source>
</evidence>
<reference evidence="2 3" key="1">
    <citation type="submission" date="2016-10" db="EMBL/GenBank/DDBJ databases">
        <authorList>
            <person name="de Groot N.N."/>
        </authorList>
    </citation>
    <scope>NUCLEOTIDE SEQUENCE [LARGE SCALE GENOMIC DNA]</scope>
    <source>
        <strain evidence="2 3">DSM 12272</strain>
    </source>
</reference>
<feature type="domain" description="Transglycosylase SLT" evidence="1">
    <location>
        <begin position="118"/>
        <end position="214"/>
    </location>
</feature>
<organism evidence="2 3">
    <name type="scientific">Clostridium gasigenes</name>
    <dbReference type="NCBI Taxonomy" id="94869"/>
    <lineage>
        <taxon>Bacteria</taxon>
        <taxon>Bacillati</taxon>
        <taxon>Bacillota</taxon>
        <taxon>Clostridia</taxon>
        <taxon>Eubacteriales</taxon>
        <taxon>Clostridiaceae</taxon>
        <taxon>Clostridium</taxon>
    </lineage>
</organism>
<dbReference type="InterPro" id="IPR008258">
    <property type="entry name" value="Transglycosylase_SLT_dom_1"/>
</dbReference>
<evidence type="ECO:0000259" key="1">
    <source>
        <dbReference type="Pfam" id="PF01464"/>
    </source>
</evidence>
<dbReference type="InterPro" id="IPR023346">
    <property type="entry name" value="Lysozyme-like_dom_sf"/>
</dbReference>
<dbReference type="PANTHER" id="PTHR37423:SF2">
    <property type="entry name" value="MEMBRANE-BOUND LYTIC MUREIN TRANSGLYCOSYLASE C"/>
    <property type="match status" value="1"/>
</dbReference>
<accession>A0A1H0SVF3</accession>
<evidence type="ECO:0000313" key="3">
    <source>
        <dbReference type="Proteomes" id="UP000198597"/>
    </source>
</evidence>
<dbReference type="RefSeq" id="WP_089969510.1">
    <property type="nucleotide sequence ID" value="NZ_FNJM01000005.1"/>
</dbReference>
<name>A0A1H0SVF3_9CLOT</name>
<proteinExistence type="predicted"/>
<dbReference type="CDD" id="cd00254">
    <property type="entry name" value="LT-like"/>
    <property type="match status" value="1"/>
</dbReference>
<dbReference type="PANTHER" id="PTHR37423">
    <property type="entry name" value="SOLUBLE LYTIC MUREIN TRANSGLYCOSYLASE-RELATED"/>
    <property type="match status" value="1"/>
</dbReference>
<dbReference type="EMBL" id="FNJM01000005">
    <property type="protein sequence ID" value="SDP45276.1"/>
    <property type="molecule type" value="Genomic_DNA"/>
</dbReference>
<gene>
    <name evidence="2" type="ORF">SAMN04488529_105229</name>
</gene>
<dbReference type="Gene3D" id="1.10.530.10">
    <property type="match status" value="1"/>
</dbReference>
<protein>
    <submittedName>
        <fullName evidence="2">Transglycosylase SLT domain-containing protein</fullName>
    </submittedName>
</protein>
<dbReference type="STRING" id="94869.SAMN04488529_105229"/>
<dbReference type="SUPFAM" id="SSF53955">
    <property type="entry name" value="Lysozyme-like"/>
    <property type="match status" value="1"/>
</dbReference>
<sequence length="245" mass="27159">MKITNIEEFMGTTIAKDALKKTMGDSPEFDIVYEALIQNSKNKETALVNTNKDEESNYLPTAVGQKLDNLPMKVRTESVDGIYNSTEGKENQNSTVNKGLKVDVNEVDSDKSRIYTAVDKYATQYGIDKNLVLGIIKQESNFDANAVSGSGAMGVMQLMDFNCEAYGITDPLNIEQNVEGGVKHIKEYLNMFNGNVEMALMAYNGGQGTMERRGVKSSNDLYKMPSETQNYVPKVMNYYKNGISA</sequence>
<dbReference type="Proteomes" id="UP000198597">
    <property type="component" value="Unassembled WGS sequence"/>
</dbReference>
<dbReference type="OrthoDB" id="9815002at2"/>
<dbReference type="AlphaFoldDB" id="A0A1H0SVF3"/>
<dbReference type="Pfam" id="PF01464">
    <property type="entry name" value="SLT"/>
    <property type="match status" value="1"/>
</dbReference>
<keyword evidence="3" id="KW-1185">Reference proteome</keyword>